<dbReference type="Pfam" id="PF02120">
    <property type="entry name" value="Flg_hook"/>
    <property type="match status" value="1"/>
</dbReference>
<reference evidence="6 7" key="1">
    <citation type="submission" date="2016-03" db="EMBL/GenBank/DDBJ databases">
        <authorList>
            <person name="Ploux O."/>
        </authorList>
    </citation>
    <scope>NUCLEOTIDE SEQUENCE [LARGE SCALE GENOMIC DNA]</scope>
    <source>
        <strain evidence="6 7">R-45370</strain>
    </source>
</reference>
<protein>
    <recommendedName>
        <fullName evidence="5">Flagellar hook-length control protein-like C-terminal domain-containing protein</fullName>
    </recommendedName>
</protein>
<dbReference type="CDD" id="cd17470">
    <property type="entry name" value="T3SS_Flik_C"/>
    <property type="match status" value="1"/>
</dbReference>
<dbReference type="PANTHER" id="PTHR37533">
    <property type="entry name" value="FLAGELLAR HOOK-LENGTH CONTROL PROTEIN"/>
    <property type="match status" value="1"/>
</dbReference>
<dbReference type="OrthoDB" id="1792985at2"/>
<proteinExistence type="inferred from homology"/>
<keyword evidence="3" id="KW-1005">Bacterial flagellum biogenesis</keyword>
<accession>A0A177MXJ9</accession>
<evidence type="ECO:0000313" key="6">
    <source>
        <dbReference type="EMBL" id="OAI09740.1"/>
    </source>
</evidence>
<evidence type="ECO:0000259" key="5">
    <source>
        <dbReference type="Pfam" id="PF02120"/>
    </source>
</evidence>
<organism evidence="6 7">
    <name type="scientific">Methylomonas lenta</name>
    <dbReference type="NCBI Taxonomy" id="980561"/>
    <lineage>
        <taxon>Bacteria</taxon>
        <taxon>Pseudomonadati</taxon>
        <taxon>Pseudomonadota</taxon>
        <taxon>Gammaproteobacteria</taxon>
        <taxon>Methylococcales</taxon>
        <taxon>Methylococcaceae</taxon>
        <taxon>Methylomonas</taxon>
    </lineage>
</organism>
<dbReference type="InterPro" id="IPR021136">
    <property type="entry name" value="Flagellar_hook_control-like_C"/>
</dbReference>
<dbReference type="STRING" id="980561.A1359_18300"/>
<evidence type="ECO:0000256" key="4">
    <source>
        <dbReference type="SAM" id="MobiDB-lite"/>
    </source>
</evidence>
<dbReference type="Gene3D" id="3.30.750.140">
    <property type="match status" value="1"/>
</dbReference>
<dbReference type="PANTHER" id="PTHR37533:SF2">
    <property type="entry name" value="FLAGELLAR HOOK-LENGTH CONTROL PROTEIN"/>
    <property type="match status" value="1"/>
</dbReference>
<dbReference type="InterPro" id="IPR052563">
    <property type="entry name" value="FliK"/>
</dbReference>
<keyword evidence="7" id="KW-1185">Reference proteome</keyword>
<dbReference type="AlphaFoldDB" id="A0A177MXJ9"/>
<dbReference type="GO" id="GO:0009424">
    <property type="term" value="C:bacterial-type flagellum hook"/>
    <property type="evidence" value="ECO:0007669"/>
    <property type="project" value="InterPro"/>
</dbReference>
<comment type="similarity">
    <text evidence="2">Belongs to the FliK family.</text>
</comment>
<feature type="domain" description="Flagellar hook-length control protein-like C-terminal" evidence="5">
    <location>
        <begin position="334"/>
        <end position="416"/>
    </location>
</feature>
<dbReference type="GO" id="GO:0044780">
    <property type="term" value="P:bacterial-type flagellum assembly"/>
    <property type="evidence" value="ECO:0007669"/>
    <property type="project" value="InterPro"/>
</dbReference>
<dbReference type="EMBL" id="LUUI01000165">
    <property type="protein sequence ID" value="OAI09740.1"/>
    <property type="molecule type" value="Genomic_DNA"/>
</dbReference>
<dbReference type="PRINTS" id="PR01007">
    <property type="entry name" value="FLGHOOKFLIK"/>
</dbReference>
<evidence type="ECO:0000256" key="2">
    <source>
        <dbReference type="ARBA" id="ARBA00009149"/>
    </source>
</evidence>
<evidence type="ECO:0000256" key="1">
    <source>
        <dbReference type="ARBA" id="ARBA00003944"/>
    </source>
</evidence>
<evidence type="ECO:0000313" key="7">
    <source>
        <dbReference type="Proteomes" id="UP000078476"/>
    </source>
</evidence>
<dbReference type="InterPro" id="IPR001635">
    <property type="entry name" value="Flag_hook_Flik"/>
</dbReference>
<name>A0A177MXJ9_9GAMM</name>
<evidence type="ECO:0000256" key="3">
    <source>
        <dbReference type="ARBA" id="ARBA00022795"/>
    </source>
</evidence>
<dbReference type="Proteomes" id="UP000078476">
    <property type="component" value="Unassembled WGS sequence"/>
</dbReference>
<feature type="region of interest" description="Disordered" evidence="4">
    <location>
        <begin position="425"/>
        <end position="446"/>
    </location>
</feature>
<dbReference type="RefSeq" id="WP_066988104.1">
    <property type="nucleotide sequence ID" value="NZ_LUUI01000165.1"/>
</dbReference>
<comment type="function">
    <text evidence="1">Controls the length of the flagellar hook.</text>
</comment>
<dbReference type="InterPro" id="IPR038610">
    <property type="entry name" value="FliK-like_C_sf"/>
</dbReference>
<gene>
    <name evidence="6" type="ORF">A1359_18300</name>
</gene>
<sequence length="471" mass="49962">MNIQGVNLLSLLSGSEKVGNLQQGLSAVTGDEAGFGSALMQQLGLLQSSLGSDAAGPDLAGIQSWMEEAAAGGDLQQGLQSFAALFGKDLPVANKANSQIDLPLANKANLDIDLPLVNKANSEIDLEDTLQTLAGVLQQLQQLETDSQAPTTASLVEVVDSEADTTQSLQAESDQAAAMLNPMPIVVPQAEIAEQLSDSVDASGLLVDAKKPTAVLSQESQAQTAKIDATITNPDDTGLEFDRSISAMMARDNANSKSQQDKAALDLQSETALSQLDEVADNSEANKSSPSSITADISRMNNVLRSEAAATVPANQSTLVKHFADPGWRQELGDKLIWMHKQSMPSVELRLNPEHLGPILVKIDMSQDQATVAFTAQNLAVKEAIEAAIPKLREMLGGQQLNLVEVNVSQQQSDQKQQARDFFQMASEQGQRQRAEVDPLSTGTGNEAQNIVDEIEAGRAIATNGLLSLFA</sequence>
<comment type="caution">
    <text evidence="6">The sequence shown here is derived from an EMBL/GenBank/DDBJ whole genome shotgun (WGS) entry which is preliminary data.</text>
</comment>